<dbReference type="InterPro" id="IPR036318">
    <property type="entry name" value="FAD-bd_PCMH-like_sf"/>
</dbReference>
<dbReference type="SMART" id="SM00116">
    <property type="entry name" value="CBS"/>
    <property type="match status" value="2"/>
</dbReference>
<dbReference type="PANTHER" id="PTHR22777:SF32">
    <property type="entry name" value="UPF0053 INNER MEMBRANE PROTEIN YFJD"/>
    <property type="match status" value="1"/>
</dbReference>
<dbReference type="AlphaFoldDB" id="A0A249K9N4"/>
<evidence type="ECO:0000256" key="2">
    <source>
        <dbReference type="ARBA" id="ARBA00006337"/>
    </source>
</evidence>
<protein>
    <submittedName>
        <fullName evidence="13">Hemolysin or related protein</fullName>
    </submittedName>
</protein>
<evidence type="ECO:0000313" key="13">
    <source>
        <dbReference type="EMBL" id="ASY13491.1"/>
    </source>
</evidence>
<evidence type="ECO:0000256" key="8">
    <source>
        <dbReference type="ARBA" id="ARBA00023136"/>
    </source>
</evidence>
<dbReference type="SMART" id="SM01091">
    <property type="entry name" value="CorC_HlyC"/>
    <property type="match status" value="1"/>
</dbReference>
<dbReference type="InterPro" id="IPR000644">
    <property type="entry name" value="CBS_dom"/>
</dbReference>
<feature type="domain" description="CBS" evidence="11">
    <location>
        <begin position="209"/>
        <end position="269"/>
    </location>
</feature>
<keyword evidence="8 10" id="KW-0472">Membrane</keyword>
<accession>A0A249K9N4</accession>
<dbReference type="InterPro" id="IPR016169">
    <property type="entry name" value="FAD-bd_PCMH_sub2"/>
</dbReference>
<keyword evidence="14" id="KW-1185">Reference proteome</keyword>
<name>A0A249K9N4_9ACTN</name>
<dbReference type="InterPro" id="IPR044751">
    <property type="entry name" value="Ion_transp-like_CBS"/>
</dbReference>
<dbReference type="FunFam" id="3.10.580.10:FF:000002">
    <property type="entry name" value="Magnesium/cobalt efflux protein CorC"/>
    <property type="match status" value="1"/>
</dbReference>
<dbReference type="PROSITE" id="PS51846">
    <property type="entry name" value="CNNM"/>
    <property type="match status" value="1"/>
</dbReference>
<dbReference type="CDD" id="cd04590">
    <property type="entry name" value="CBS_pair_CorC_HlyC_assoc"/>
    <property type="match status" value="1"/>
</dbReference>
<dbReference type="KEGG" id="nhi:B1s21160_04050"/>
<evidence type="ECO:0000256" key="1">
    <source>
        <dbReference type="ARBA" id="ARBA00004651"/>
    </source>
</evidence>
<evidence type="ECO:0000256" key="6">
    <source>
        <dbReference type="ARBA" id="ARBA00022989"/>
    </source>
</evidence>
<evidence type="ECO:0000256" key="7">
    <source>
        <dbReference type="ARBA" id="ARBA00023122"/>
    </source>
</evidence>
<dbReference type="Proteomes" id="UP000217171">
    <property type="component" value="Chromosome"/>
</dbReference>
<comment type="similarity">
    <text evidence="2">Belongs to the UPF0053 family.</text>
</comment>
<dbReference type="InterPro" id="IPR002550">
    <property type="entry name" value="CNNM"/>
</dbReference>
<organism evidence="13 14">
    <name type="scientific">Candidatus Nanopelagicus hibericus</name>
    <dbReference type="NCBI Taxonomy" id="1884915"/>
    <lineage>
        <taxon>Bacteria</taxon>
        <taxon>Bacillati</taxon>
        <taxon>Actinomycetota</taxon>
        <taxon>Actinomycetes</taxon>
        <taxon>Candidatus Nanopelagicales</taxon>
        <taxon>Candidatus Nanopelagicaceae</taxon>
        <taxon>Candidatus Nanopelagicus</taxon>
    </lineage>
</organism>
<dbReference type="SUPFAM" id="SSF54631">
    <property type="entry name" value="CBS-domain pair"/>
    <property type="match status" value="1"/>
</dbReference>
<evidence type="ECO:0000256" key="5">
    <source>
        <dbReference type="ARBA" id="ARBA00022737"/>
    </source>
</evidence>
<gene>
    <name evidence="13" type="ORF">B1s21160_04050</name>
</gene>
<evidence type="ECO:0000259" key="12">
    <source>
        <dbReference type="PROSITE" id="PS51846"/>
    </source>
</evidence>
<evidence type="ECO:0000256" key="9">
    <source>
        <dbReference type="PROSITE-ProRule" id="PRU00703"/>
    </source>
</evidence>
<feature type="domain" description="CBS" evidence="11">
    <location>
        <begin position="277"/>
        <end position="334"/>
    </location>
</feature>
<dbReference type="InterPro" id="IPR046342">
    <property type="entry name" value="CBS_dom_sf"/>
</dbReference>
<dbReference type="SUPFAM" id="SSF56176">
    <property type="entry name" value="FAD-binding/transporter-associated domain-like"/>
    <property type="match status" value="1"/>
</dbReference>
<evidence type="ECO:0000313" key="14">
    <source>
        <dbReference type="Proteomes" id="UP000217171"/>
    </source>
</evidence>
<proteinExistence type="inferred from homology"/>
<evidence type="ECO:0000256" key="10">
    <source>
        <dbReference type="PROSITE-ProRule" id="PRU01193"/>
    </source>
</evidence>
<dbReference type="PANTHER" id="PTHR22777">
    <property type="entry name" value="HEMOLYSIN-RELATED"/>
    <property type="match status" value="1"/>
</dbReference>
<dbReference type="Gene3D" id="3.10.580.10">
    <property type="entry name" value="CBS-domain"/>
    <property type="match status" value="1"/>
</dbReference>
<keyword evidence="7 9" id="KW-0129">CBS domain</keyword>
<dbReference type="RefSeq" id="WP_223297928.1">
    <property type="nucleotide sequence ID" value="NZ_CP016771.1"/>
</dbReference>
<dbReference type="EMBL" id="CP016771">
    <property type="protein sequence ID" value="ASY13491.1"/>
    <property type="molecule type" value="Genomic_DNA"/>
</dbReference>
<comment type="subcellular location">
    <subcellularLocation>
        <location evidence="1">Cell membrane</location>
        <topology evidence="1">Multi-pass membrane protein</topology>
    </subcellularLocation>
</comment>
<keyword evidence="3" id="KW-1003">Cell membrane</keyword>
<reference evidence="13 14" key="1">
    <citation type="submission" date="2016-07" db="EMBL/GenBank/DDBJ databases">
        <title>High microdiversification within the ubiquitous acI lineage of Actinobacteria.</title>
        <authorList>
            <person name="Neuenschwander S.M."/>
            <person name="Salcher M."/>
            <person name="Ghai R."/>
            <person name="Pernthaler J."/>
        </authorList>
    </citation>
    <scope>NUCLEOTIDE SEQUENCE [LARGE SCALE GENOMIC DNA]</scope>
    <source>
        <strain evidence="13">MMS-21-160</strain>
    </source>
</reference>
<dbReference type="PROSITE" id="PS51371">
    <property type="entry name" value="CBS"/>
    <property type="match status" value="2"/>
</dbReference>
<dbReference type="Pfam" id="PF00571">
    <property type="entry name" value="CBS"/>
    <property type="match status" value="2"/>
</dbReference>
<dbReference type="Pfam" id="PF01595">
    <property type="entry name" value="CNNM"/>
    <property type="match status" value="1"/>
</dbReference>
<keyword evidence="6 10" id="KW-1133">Transmembrane helix</keyword>
<dbReference type="GO" id="GO:0005886">
    <property type="term" value="C:plasma membrane"/>
    <property type="evidence" value="ECO:0007669"/>
    <property type="project" value="UniProtKB-SubCell"/>
</dbReference>
<keyword evidence="4 10" id="KW-0812">Transmembrane</keyword>
<keyword evidence="5" id="KW-0677">Repeat</keyword>
<evidence type="ECO:0000256" key="3">
    <source>
        <dbReference type="ARBA" id="ARBA00022475"/>
    </source>
</evidence>
<dbReference type="GO" id="GO:0050660">
    <property type="term" value="F:flavin adenine dinucleotide binding"/>
    <property type="evidence" value="ECO:0007669"/>
    <property type="project" value="InterPro"/>
</dbReference>
<feature type="domain" description="CNNM transmembrane" evidence="12">
    <location>
        <begin position="3"/>
        <end position="190"/>
    </location>
</feature>
<sequence length="436" mass="47922">MAAITLTLTTLLTVTMLLLFAGFLAGSESALTSLSRLLIEQLIENNSKYKKRFDKFVENPARYLNVLLLVRKSCELTATALVATTFVEDASNKGLALAQSIMLMVAISYVIVGVGPRTLGKQHAVAWSKPAIVIAHLLSKILGPLTNLLIKIGNAITPGKGFKSGPFTTEAEFRDLVDQASESGFVEDAEREMIHSVFDLGETVVRELMVPRTEIVWIEAEKNLRQALSLALRSGFTRIPVISDGIDNVVGIAYVKDLAKRVHENREAEQSEKVGDLLRKATFIPETNTAAELLKQMQREQIHMAVVVDEYGGTAGLITIEDILEEIVGEIADEYDDDESEDIEWLTEGKARISARLHVEDFAQKLDLELDDEEIEGVDSIGGLIAKHLGRIPIPGSTITVSGWKLTAERPAGRRHRIATVLVEKLAESSEIKDQL</sequence>
<dbReference type="InterPro" id="IPR005170">
    <property type="entry name" value="Transptr-assoc_dom"/>
</dbReference>
<evidence type="ECO:0000259" key="11">
    <source>
        <dbReference type="PROSITE" id="PS51371"/>
    </source>
</evidence>
<dbReference type="Gene3D" id="3.30.465.10">
    <property type="match status" value="1"/>
</dbReference>
<dbReference type="Pfam" id="PF03471">
    <property type="entry name" value="CorC_HlyC"/>
    <property type="match status" value="1"/>
</dbReference>
<evidence type="ECO:0000256" key="4">
    <source>
        <dbReference type="ARBA" id="ARBA00022692"/>
    </source>
</evidence>